<accession>A0ABX7DS27</accession>
<evidence type="ECO:0008006" key="3">
    <source>
        <dbReference type="Google" id="ProtNLM"/>
    </source>
</evidence>
<organism evidence="1 2">
    <name type="scientific">Aequorivita iocasae</name>
    <dbReference type="NCBI Taxonomy" id="2803865"/>
    <lineage>
        <taxon>Bacteria</taxon>
        <taxon>Pseudomonadati</taxon>
        <taxon>Bacteroidota</taxon>
        <taxon>Flavobacteriia</taxon>
        <taxon>Flavobacteriales</taxon>
        <taxon>Flavobacteriaceae</taxon>
        <taxon>Aequorivita</taxon>
    </lineage>
</organism>
<evidence type="ECO:0000313" key="1">
    <source>
        <dbReference type="EMBL" id="QQX76391.1"/>
    </source>
</evidence>
<keyword evidence="2" id="KW-1185">Reference proteome</keyword>
<dbReference type="EMBL" id="CP068439">
    <property type="protein sequence ID" value="QQX76391.1"/>
    <property type="molecule type" value="Genomic_DNA"/>
</dbReference>
<evidence type="ECO:0000313" key="2">
    <source>
        <dbReference type="Proteomes" id="UP000629420"/>
    </source>
</evidence>
<dbReference type="RefSeq" id="WP_202336196.1">
    <property type="nucleotide sequence ID" value="NZ_CP068439.1"/>
</dbReference>
<gene>
    <name evidence="1" type="ORF">JK629_13840</name>
</gene>
<sequence length="137" mass="16167">MNQLLLIFIALLFVGCQRDTQLFDEVLAMAEFDSNYHNITLIQSGKDRGFLKPMMEYLFYNVDSLAFQNLEKAIMTSEKFKEGNYYLNIELDDYLYQNKLDILNMSNSSITENKFDKTYYVYLLSDRKTFAVCKVNH</sequence>
<reference evidence="1 2" key="1">
    <citation type="submission" date="2021-01" db="EMBL/GenBank/DDBJ databases">
        <title>Aequorivita sp. strain KX20305, a bacterium isolated from the sediment collected at a cold seep field in South China Sea.</title>
        <authorList>
            <person name="Zhang H."/>
            <person name="Li C."/>
        </authorList>
    </citation>
    <scope>NUCLEOTIDE SEQUENCE [LARGE SCALE GENOMIC DNA]</scope>
    <source>
        <strain evidence="1 2">KX20305</strain>
    </source>
</reference>
<name>A0ABX7DS27_9FLAO</name>
<proteinExistence type="predicted"/>
<protein>
    <recommendedName>
        <fullName evidence="3">Lipoprotein</fullName>
    </recommendedName>
</protein>
<dbReference type="Proteomes" id="UP000629420">
    <property type="component" value="Chromosome"/>
</dbReference>